<keyword evidence="3" id="KW-1185">Reference proteome</keyword>
<proteinExistence type="predicted"/>
<evidence type="ECO:0000313" key="3">
    <source>
        <dbReference type="Proteomes" id="UP000198851"/>
    </source>
</evidence>
<sequence length="143" mass="15337">MRTLLIPLLLFTSPAAAWEATVADICTLTHETDTAHIHLTYDPTKPLYTLSITRKGAPWPDDPWFAIRFVGPNEITISTDKHALSDGGQTLNVADSGFSNVLDGLQFNAMALAGTQNDGEAIDLTGAAPEVAKFRDCTAAHLS</sequence>
<name>A0A1I4F0Q0_9RHOB</name>
<organism evidence="2 3">
    <name type="scientific">Shimia haliotis</name>
    <dbReference type="NCBI Taxonomy" id="1280847"/>
    <lineage>
        <taxon>Bacteria</taxon>
        <taxon>Pseudomonadati</taxon>
        <taxon>Pseudomonadota</taxon>
        <taxon>Alphaproteobacteria</taxon>
        <taxon>Rhodobacterales</taxon>
        <taxon>Roseobacteraceae</taxon>
    </lineage>
</organism>
<dbReference type="EMBL" id="FOSZ01000005">
    <property type="protein sequence ID" value="SFL11494.1"/>
    <property type="molecule type" value="Genomic_DNA"/>
</dbReference>
<dbReference type="OrthoDB" id="7679320at2"/>
<dbReference type="STRING" id="1280847.SAMN04488036_105127"/>
<dbReference type="RefSeq" id="WP_093324319.1">
    <property type="nucleotide sequence ID" value="NZ_FOSZ01000005.1"/>
</dbReference>
<accession>A0A1I4F0Q0</accession>
<evidence type="ECO:0008006" key="4">
    <source>
        <dbReference type="Google" id="ProtNLM"/>
    </source>
</evidence>
<reference evidence="3" key="1">
    <citation type="submission" date="2016-10" db="EMBL/GenBank/DDBJ databases">
        <authorList>
            <person name="Varghese N."/>
            <person name="Submissions S."/>
        </authorList>
    </citation>
    <scope>NUCLEOTIDE SEQUENCE [LARGE SCALE GENOMIC DNA]</scope>
    <source>
        <strain evidence="3">DSM 28453</strain>
    </source>
</reference>
<gene>
    <name evidence="2" type="ORF">SAMN04488036_105127</name>
</gene>
<dbReference type="AlphaFoldDB" id="A0A1I4F0Q0"/>
<protein>
    <recommendedName>
        <fullName evidence="4">Excinuclease ABC subunit B</fullName>
    </recommendedName>
</protein>
<feature type="chain" id="PRO_5011658951" description="Excinuclease ABC subunit B" evidence="1">
    <location>
        <begin position="18"/>
        <end position="143"/>
    </location>
</feature>
<feature type="signal peptide" evidence="1">
    <location>
        <begin position="1"/>
        <end position="17"/>
    </location>
</feature>
<evidence type="ECO:0000313" key="2">
    <source>
        <dbReference type="EMBL" id="SFL11494.1"/>
    </source>
</evidence>
<keyword evidence="1" id="KW-0732">Signal</keyword>
<evidence type="ECO:0000256" key="1">
    <source>
        <dbReference type="SAM" id="SignalP"/>
    </source>
</evidence>
<dbReference type="Proteomes" id="UP000198851">
    <property type="component" value="Unassembled WGS sequence"/>
</dbReference>